<name>A0A4Y2UC31_ARAVE</name>
<keyword evidence="2" id="KW-1185">Reference proteome</keyword>
<sequence length="152" mass="17747">MGEGREMKKVTEIKIWDNMQETKKCLSETCNVPTTHILNIHTEAFLKYGKSLPPPPPLFLTVKKKKPKIFADLEALISLHFFPPKSDKCPRGRDWRLLQKKIDYGTWRGDHPWNDRFDDSSSETALHRARELFDDPWLLTGTSTRRGIVLLW</sequence>
<evidence type="ECO:0000313" key="1">
    <source>
        <dbReference type="EMBL" id="GBO09186.1"/>
    </source>
</evidence>
<dbReference type="EMBL" id="BGPR01034713">
    <property type="protein sequence ID" value="GBO09186.1"/>
    <property type="molecule type" value="Genomic_DNA"/>
</dbReference>
<gene>
    <name evidence="1" type="ORF">AVEN_191829_1</name>
</gene>
<evidence type="ECO:0000313" key="2">
    <source>
        <dbReference type="Proteomes" id="UP000499080"/>
    </source>
</evidence>
<dbReference type="Proteomes" id="UP000499080">
    <property type="component" value="Unassembled WGS sequence"/>
</dbReference>
<proteinExistence type="predicted"/>
<reference evidence="1 2" key="1">
    <citation type="journal article" date="2019" name="Sci. Rep.">
        <title>Orb-weaving spider Araneus ventricosus genome elucidates the spidroin gene catalogue.</title>
        <authorList>
            <person name="Kono N."/>
            <person name="Nakamura H."/>
            <person name="Ohtoshi R."/>
            <person name="Moran D.A.P."/>
            <person name="Shinohara A."/>
            <person name="Yoshida Y."/>
            <person name="Fujiwara M."/>
            <person name="Mori M."/>
            <person name="Tomita M."/>
            <person name="Arakawa K."/>
        </authorList>
    </citation>
    <scope>NUCLEOTIDE SEQUENCE [LARGE SCALE GENOMIC DNA]</scope>
</reference>
<dbReference type="AlphaFoldDB" id="A0A4Y2UC31"/>
<accession>A0A4Y2UC31</accession>
<comment type="caution">
    <text evidence="1">The sequence shown here is derived from an EMBL/GenBank/DDBJ whole genome shotgun (WGS) entry which is preliminary data.</text>
</comment>
<organism evidence="1 2">
    <name type="scientific">Araneus ventricosus</name>
    <name type="common">Orbweaver spider</name>
    <name type="synonym">Epeira ventricosa</name>
    <dbReference type="NCBI Taxonomy" id="182803"/>
    <lineage>
        <taxon>Eukaryota</taxon>
        <taxon>Metazoa</taxon>
        <taxon>Ecdysozoa</taxon>
        <taxon>Arthropoda</taxon>
        <taxon>Chelicerata</taxon>
        <taxon>Arachnida</taxon>
        <taxon>Araneae</taxon>
        <taxon>Araneomorphae</taxon>
        <taxon>Entelegynae</taxon>
        <taxon>Araneoidea</taxon>
        <taxon>Araneidae</taxon>
        <taxon>Araneus</taxon>
    </lineage>
</organism>
<protein>
    <submittedName>
        <fullName evidence="1">Uncharacterized protein</fullName>
    </submittedName>
</protein>